<dbReference type="AlphaFoldDB" id="A0A5C3EAL2"/>
<proteinExistence type="predicted"/>
<accession>A0A5C3EAL2</accession>
<evidence type="ECO:0000313" key="1">
    <source>
        <dbReference type="EMBL" id="SPO27662.1"/>
    </source>
</evidence>
<protein>
    <submittedName>
        <fullName evidence="1">Uncharacterized protein</fullName>
    </submittedName>
</protein>
<dbReference type="PANTHER" id="PTHR45036">
    <property type="entry name" value="METHYLTRANSFERASE LIKE 7B"/>
    <property type="match status" value="1"/>
</dbReference>
<organism evidence="1 2">
    <name type="scientific">Ustilago trichophora</name>
    <dbReference type="NCBI Taxonomy" id="86804"/>
    <lineage>
        <taxon>Eukaryota</taxon>
        <taxon>Fungi</taxon>
        <taxon>Dikarya</taxon>
        <taxon>Basidiomycota</taxon>
        <taxon>Ustilaginomycotina</taxon>
        <taxon>Ustilaginomycetes</taxon>
        <taxon>Ustilaginales</taxon>
        <taxon>Ustilaginaceae</taxon>
        <taxon>Ustilago</taxon>
    </lineage>
</organism>
<evidence type="ECO:0000313" key="2">
    <source>
        <dbReference type="Proteomes" id="UP000324022"/>
    </source>
</evidence>
<sequence length="277" mass="31161">MVKSYPAELQAKPARSATLLEFILSNLVPFLITFKLYVSVFPGALLQQFRYPNPINWINPFHWKSLIFANGFPKVLQVSDEMYRNIKQPLLHSAYGRILEVGAGAGDSVGHYDASKIERLFCLEPYEPLRRQLIAKLDSLHLSNKSTVIPVGLEKTQRHALLQAGVEPESLDTIVLFQVLCSIPDPKPHLEFLQSLLKPGGQIILFEHVGSKHTLARLIQNLWTPVWSFNFGGCQLNRDSADWLRDIGGWKTVDIKRPAHETSADLVPHAVGRLVKA</sequence>
<dbReference type="InterPro" id="IPR029063">
    <property type="entry name" value="SAM-dependent_MTases_sf"/>
</dbReference>
<dbReference type="OrthoDB" id="540004at2759"/>
<dbReference type="EMBL" id="OOIN01000018">
    <property type="protein sequence ID" value="SPO27662.1"/>
    <property type="molecule type" value="Genomic_DNA"/>
</dbReference>
<dbReference type="Gene3D" id="3.40.50.150">
    <property type="entry name" value="Vaccinia Virus protein VP39"/>
    <property type="match status" value="1"/>
</dbReference>
<reference evidence="1 2" key="1">
    <citation type="submission" date="2018-03" db="EMBL/GenBank/DDBJ databases">
        <authorList>
            <person name="Guldener U."/>
        </authorList>
    </citation>
    <scope>NUCLEOTIDE SEQUENCE [LARGE SCALE GENOMIC DNA]</scope>
    <source>
        <strain evidence="1 2">NBRC100155</strain>
    </source>
</reference>
<gene>
    <name evidence="1" type="ORF">UTRI_04301_B</name>
</gene>
<dbReference type="Pfam" id="PF13489">
    <property type="entry name" value="Methyltransf_23"/>
    <property type="match status" value="1"/>
</dbReference>
<name>A0A5C3EAL2_9BASI</name>
<dbReference type="Proteomes" id="UP000324022">
    <property type="component" value="Unassembled WGS sequence"/>
</dbReference>
<dbReference type="SUPFAM" id="SSF53335">
    <property type="entry name" value="S-adenosyl-L-methionine-dependent methyltransferases"/>
    <property type="match status" value="1"/>
</dbReference>
<keyword evidence="2" id="KW-1185">Reference proteome</keyword>
<dbReference type="InterPro" id="IPR052356">
    <property type="entry name" value="Thiol_S-MT"/>
</dbReference>
<dbReference type="PANTHER" id="PTHR45036:SF1">
    <property type="entry name" value="METHYLTRANSFERASE LIKE 7A"/>
    <property type="match status" value="1"/>
</dbReference>